<sequence length="243" mass="27433">MPRHADWERQLTSMERHTIYDTLLERSASGILSRGDFVDAAKDFNCQARTGSRVWYRGRKSILNGDVVADDDEQVAARTVKWKHFITKVMFLAAVARPRFDPHTRRVFDDNIGVWSFVEVVAVKRKSVNRDKGTLVTVPLSVNAEELVDAVQAAFYEMPVATLSKTFITVQKVMEMSIAIHGSNDYKLPHMNKDAKIADLASYNVKCDGTIYESALMHLNCRLEQEAHLEAIVNSQDQDTSGI</sequence>
<protein>
    <recommendedName>
        <fullName evidence="1">DUF7769 domain-containing protein</fullName>
    </recommendedName>
</protein>
<dbReference type="Pfam" id="PF24964">
    <property type="entry name" value="DUF7769"/>
    <property type="match status" value="1"/>
</dbReference>
<dbReference type="RefSeq" id="XP_009826894.1">
    <property type="nucleotide sequence ID" value="XM_009828592.1"/>
</dbReference>
<dbReference type="VEuPathDB" id="FungiDB:H257_04187"/>
<reference evidence="2" key="1">
    <citation type="submission" date="2013-12" db="EMBL/GenBank/DDBJ databases">
        <title>The Genome Sequence of Aphanomyces astaci APO3.</title>
        <authorList>
            <consortium name="The Broad Institute Genomics Platform"/>
            <person name="Russ C."/>
            <person name="Tyler B."/>
            <person name="van West P."/>
            <person name="Dieguez-Uribeondo J."/>
            <person name="Young S.K."/>
            <person name="Zeng Q."/>
            <person name="Gargeya S."/>
            <person name="Fitzgerald M."/>
            <person name="Abouelleil A."/>
            <person name="Alvarado L."/>
            <person name="Chapman S.B."/>
            <person name="Gainer-Dewar J."/>
            <person name="Goldberg J."/>
            <person name="Griggs A."/>
            <person name="Gujja S."/>
            <person name="Hansen M."/>
            <person name="Howarth C."/>
            <person name="Imamovic A."/>
            <person name="Ireland A."/>
            <person name="Larimer J."/>
            <person name="McCowan C."/>
            <person name="Murphy C."/>
            <person name="Pearson M."/>
            <person name="Poon T.W."/>
            <person name="Priest M."/>
            <person name="Roberts A."/>
            <person name="Saif S."/>
            <person name="Shea T."/>
            <person name="Sykes S."/>
            <person name="Wortman J."/>
            <person name="Nusbaum C."/>
            <person name="Birren B."/>
        </authorList>
    </citation>
    <scope>NUCLEOTIDE SEQUENCE [LARGE SCALE GENOMIC DNA]</scope>
    <source>
        <strain evidence="2">APO3</strain>
    </source>
</reference>
<dbReference type="InterPro" id="IPR056671">
    <property type="entry name" value="DUF7769"/>
</dbReference>
<organism evidence="2">
    <name type="scientific">Aphanomyces astaci</name>
    <name type="common">Crayfish plague agent</name>
    <dbReference type="NCBI Taxonomy" id="112090"/>
    <lineage>
        <taxon>Eukaryota</taxon>
        <taxon>Sar</taxon>
        <taxon>Stramenopiles</taxon>
        <taxon>Oomycota</taxon>
        <taxon>Saprolegniomycetes</taxon>
        <taxon>Saprolegniales</taxon>
        <taxon>Verrucalvaceae</taxon>
        <taxon>Aphanomyces</taxon>
    </lineage>
</organism>
<dbReference type="PANTHER" id="PTHR47169:SF2">
    <property type="entry name" value="OS01G0541250 PROTEIN"/>
    <property type="match status" value="1"/>
</dbReference>
<dbReference type="PANTHER" id="PTHR47169">
    <property type="entry name" value="OS01G0541250 PROTEIN"/>
    <property type="match status" value="1"/>
</dbReference>
<dbReference type="AlphaFoldDB" id="W4GWR2"/>
<accession>W4GWR2</accession>
<gene>
    <name evidence="2" type="ORF">H257_04187</name>
</gene>
<feature type="domain" description="DUF7769" evidence="1">
    <location>
        <begin position="11"/>
        <end position="62"/>
    </location>
</feature>
<proteinExistence type="predicted"/>
<evidence type="ECO:0000259" key="1">
    <source>
        <dbReference type="Pfam" id="PF24964"/>
    </source>
</evidence>
<evidence type="ECO:0000313" key="2">
    <source>
        <dbReference type="EMBL" id="ETV83464.1"/>
    </source>
</evidence>
<dbReference type="EMBL" id="KI913120">
    <property type="protein sequence ID" value="ETV83464.1"/>
    <property type="molecule type" value="Genomic_DNA"/>
</dbReference>
<dbReference type="GeneID" id="20806183"/>
<name>W4GWR2_APHAT</name>